<dbReference type="InterPro" id="IPR011006">
    <property type="entry name" value="CheY-like_superfamily"/>
</dbReference>
<dbReference type="InterPro" id="IPR050706">
    <property type="entry name" value="Cyclic-di-GMP_PDE-like"/>
</dbReference>
<dbReference type="PANTHER" id="PTHR33121">
    <property type="entry name" value="CYCLIC DI-GMP PHOSPHODIESTERASE PDEF"/>
    <property type="match status" value="1"/>
</dbReference>
<name>A0ABV9NFU5_9GAMM</name>
<dbReference type="InterPro" id="IPR035919">
    <property type="entry name" value="EAL_sf"/>
</dbReference>
<dbReference type="InterPro" id="IPR001789">
    <property type="entry name" value="Sig_transdc_resp-reg_receiver"/>
</dbReference>
<dbReference type="Gene3D" id="3.30.70.270">
    <property type="match status" value="1"/>
</dbReference>
<dbReference type="Gene3D" id="3.40.50.2300">
    <property type="match status" value="1"/>
</dbReference>
<dbReference type="InterPro" id="IPR029787">
    <property type="entry name" value="Nucleotide_cyclase"/>
</dbReference>
<dbReference type="PROSITE" id="PS50110">
    <property type="entry name" value="RESPONSE_REGULATORY"/>
    <property type="match status" value="1"/>
</dbReference>
<dbReference type="SUPFAM" id="SSF55073">
    <property type="entry name" value="Nucleotide cyclase"/>
    <property type="match status" value="1"/>
</dbReference>
<dbReference type="Proteomes" id="UP001595892">
    <property type="component" value="Unassembled WGS sequence"/>
</dbReference>
<dbReference type="PROSITE" id="PS50887">
    <property type="entry name" value="GGDEF"/>
    <property type="match status" value="1"/>
</dbReference>
<dbReference type="SUPFAM" id="SSF52172">
    <property type="entry name" value="CheY-like"/>
    <property type="match status" value="1"/>
</dbReference>
<feature type="compositionally biased region" description="Low complexity" evidence="2">
    <location>
        <begin position="113"/>
        <end position="137"/>
    </location>
</feature>
<organism evidence="6 7">
    <name type="scientific">Coralloluteibacterium thermophilum</name>
    <dbReference type="NCBI Taxonomy" id="2707049"/>
    <lineage>
        <taxon>Bacteria</taxon>
        <taxon>Pseudomonadati</taxon>
        <taxon>Pseudomonadota</taxon>
        <taxon>Gammaproteobacteria</taxon>
        <taxon>Lysobacterales</taxon>
        <taxon>Lysobacteraceae</taxon>
        <taxon>Coralloluteibacterium</taxon>
    </lineage>
</organism>
<proteinExistence type="predicted"/>
<gene>
    <name evidence="6" type="ORF">ACFO3Q_00790</name>
</gene>
<dbReference type="SMART" id="SM00448">
    <property type="entry name" value="REC"/>
    <property type="match status" value="1"/>
</dbReference>
<sequence>MSERELTRLAELRQAYLRHLPQRLQALAARLRRYTDHGWDVAGLALLHEDIQRLAGASGRYGLVDASERLLAVEGLLGDLRRRNALPDAEAQAQLRTRIDELVARTPADGDGTAAPSAVAAETPASAGGEASAAGAAVEGPPPRILIVEDDRSEALYAEGILGNAGMRTQVVTSPDTLIDALTDFRPDLVLMDLYMPTTDGMTLTARIRESDDFLHLPIVFLSGESDPDKQFEALDAGGDDFLAKPVRARHLIAAVNTRVRRARALARRNQAAAPVRDPQTGLYQRCALLEHIDAALAGRLASTASGDGGVLFLELTGAPQLRDRAGVQVFERIADEIGRVATRILGERPATRWGDGLLAYSDTGDESALLALAATLRDAVAAHPLPEAAGPALRATVGVCALAHRFSDPGSLLDAVERAARTARSAPGGLAAFQPVQTAAEARESALLARIREAVDGDGFELIYQPIVAVAGGGQPQYQALLRLRELDGKVYPAAEVVPLAERSGLLPEIDRWVVDRALLAIRSRAQGGEAPHLFVSQSPLTLAADDHAAWMEARLREGDGVRGLTIDLRLDAVMPYLDLVEAFCRRLAPAGVCFCLSQFEAGIGESLLQRLPLAFVRLAPRYAEAALSTGTRDELKRLIDAAHQRGVKVIGQRVEDARSAATLWMSGIDYLQGHLVQAPGSELGFDFHHAVL</sequence>
<dbReference type="CDD" id="cd01948">
    <property type="entry name" value="EAL"/>
    <property type="match status" value="1"/>
</dbReference>
<evidence type="ECO:0000259" key="5">
    <source>
        <dbReference type="PROSITE" id="PS50887"/>
    </source>
</evidence>
<comment type="caution">
    <text evidence="6">The sequence shown here is derived from an EMBL/GenBank/DDBJ whole genome shotgun (WGS) entry which is preliminary data.</text>
</comment>
<keyword evidence="1" id="KW-0597">Phosphoprotein</keyword>
<evidence type="ECO:0000259" key="4">
    <source>
        <dbReference type="PROSITE" id="PS50883"/>
    </source>
</evidence>
<feature type="domain" description="Response regulatory" evidence="3">
    <location>
        <begin position="144"/>
        <end position="260"/>
    </location>
</feature>
<evidence type="ECO:0000313" key="7">
    <source>
        <dbReference type="Proteomes" id="UP001595892"/>
    </source>
</evidence>
<feature type="domain" description="GGDEF" evidence="5">
    <location>
        <begin position="307"/>
        <end position="439"/>
    </location>
</feature>
<dbReference type="Gene3D" id="3.20.20.450">
    <property type="entry name" value="EAL domain"/>
    <property type="match status" value="1"/>
</dbReference>
<dbReference type="EMBL" id="JBHSGG010000002">
    <property type="protein sequence ID" value="MFC4726715.1"/>
    <property type="molecule type" value="Genomic_DNA"/>
</dbReference>
<dbReference type="InterPro" id="IPR001633">
    <property type="entry name" value="EAL_dom"/>
</dbReference>
<dbReference type="InterPro" id="IPR036641">
    <property type="entry name" value="HPT_dom_sf"/>
</dbReference>
<protein>
    <submittedName>
        <fullName evidence="6">EAL domain-containing protein</fullName>
    </submittedName>
</protein>
<feature type="region of interest" description="Disordered" evidence="2">
    <location>
        <begin position="107"/>
        <end position="137"/>
    </location>
</feature>
<evidence type="ECO:0000256" key="2">
    <source>
        <dbReference type="SAM" id="MobiDB-lite"/>
    </source>
</evidence>
<dbReference type="RefSeq" id="WP_377002635.1">
    <property type="nucleotide sequence ID" value="NZ_JBHSGG010000002.1"/>
</dbReference>
<evidence type="ECO:0000259" key="3">
    <source>
        <dbReference type="PROSITE" id="PS50110"/>
    </source>
</evidence>
<dbReference type="SUPFAM" id="SSF141868">
    <property type="entry name" value="EAL domain-like"/>
    <property type="match status" value="1"/>
</dbReference>
<feature type="modified residue" description="4-aspartylphosphate" evidence="1">
    <location>
        <position position="193"/>
    </location>
</feature>
<dbReference type="SUPFAM" id="SSF47226">
    <property type="entry name" value="Histidine-containing phosphotransfer domain, HPT domain"/>
    <property type="match status" value="1"/>
</dbReference>
<dbReference type="Pfam" id="PF00072">
    <property type="entry name" value="Response_reg"/>
    <property type="match status" value="1"/>
</dbReference>
<dbReference type="PROSITE" id="PS50883">
    <property type="entry name" value="EAL"/>
    <property type="match status" value="1"/>
</dbReference>
<dbReference type="Pfam" id="PF00563">
    <property type="entry name" value="EAL"/>
    <property type="match status" value="1"/>
</dbReference>
<keyword evidence="7" id="KW-1185">Reference proteome</keyword>
<evidence type="ECO:0000313" key="6">
    <source>
        <dbReference type="EMBL" id="MFC4726715.1"/>
    </source>
</evidence>
<dbReference type="InterPro" id="IPR000160">
    <property type="entry name" value="GGDEF_dom"/>
</dbReference>
<dbReference type="CDD" id="cd17546">
    <property type="entry name" value="REC_hyHK_CKI1_RcsC-like"/>
    <property type="match status" value="1"/>
</dbReference>
<accession>A0ABV9NFU5</accession>
<dbReference type="SMART" id="SM00267">
    <property type="entry name" value="GGDEF"/>
    <property type="match status" value="1"/>
</dbReference>
<dbReference type="PANTHER" id="PTHR33121:SF70">
    <property type="entry name" value="SIGNALING PROTEIN YKOW"/>
    <property type="match status" value="1"/>
</dbReference>
<dbReference type="SMART" id="SM00052">
    <property type="entry name" value="EAL"/>
    <property type="match status" value="1"/>
</dbReference>
<reference evidence="7" key="1">
    <citation type="journal article" date="2019" name="Int. J. Syst. Evol. Microbiol.">
        <title>The Global Catalogue of Microorganisms (GCM) 10K type strain sequencing project: providing services to taxonomists for standard genome sequencing and annotation.</title>
        <authorList>
            <consortium name="The Broad Institute Genomics Platform"/>
            <consortium name="The Broad Institute Genome Sequencing Center for Infectious Disease"/>
            <person name="Wu L."/>
            <person name="Ma J."/>
        </authorList>
    </citation>
    <scope>NUCLEOTIDE SEQUENCE [LARGE SCALE GENOMIC DNA]</scope>
    <source>
        <strain evidence="7">CGMCC 1.13574</strain>
    </source>
</reference>
<feature type="domain" description="EAL" evidence="4">
    <location>
        <begin position="445"/>
        <end position="694"/>
    </location>
</feature>
<dbReference type="InterPro" id="IPR043128">
    <property type="entry name" value="Rev_trsase/Diguanyl_cyclase"/>
</dbReference>
<evidence type="ECO:0000256" key="1">
    <source>
        <dbReference type="PROSITE-ProRule" id="PRU00169"/>
    </source>
</evidence>